<comment type="caution">
    <text evidence="12">The sequence shown here is derived from an EMBL/GenBank/DDBJ whole genome shotgun (WGS) entry which is preliminary data.</text>
</comment>
<dbReference type="InterPro" id="IPR004205">
    <property type="entry name" value="Cyt_bc1_su8"/>
</dbReference>
<evidence type="ECO:0000256" key="6">
    <source>
        <dbReference type="ARBA" id="ARBA00022792"/>
    </source>
</evidence>
<comment type="similarity">
    <text evidence="2 11">Belongs to the UQCRQ/QCR8 family.</text>
</comment>
<keyword evidence="3 11" id="KW-0813">Transport</keyword>
<evidence type="ECO:0000256" key="7">
    <source>
        <dbReference type="ARBA" id="ARBA00022982"/>
    </source>
</evidence>
<evidence type="ECO:0000256" key="4">
    <source>
        <dbReference type="ARBA" id="ARBA00022660"/>
    </source>
</evidence>
<evidence type="ECO:0000256" key="5">
    <source>
        <dbReference type="ARBA" id="ARBA00022692"/>
    </source>
</evidence>
<accession>A0ABR1YIX1</accession>
<dbReference type="Pfam" id="PF02939">
    <property type="entry name" value="UcrQ"/>
    <property type="match status" value="1"/>
</dbReference>
<keyword evidence="9 11" id="KW-0496">Mitochondrion</keyword>
<evidence type="ECO:0000313" key="12">
    <source>
        <dbReference type="EMBL" id="KAK8230689.1"/>
    </source>
</evidence>
<dbReference type="Proteomes" id="UP001492380">
    <property type="component" value="Unassembled WGS sequence"/>
</dbReference>
<dbReference type="EMBL" id="JBBWRZ010000008">
    <property type="protein sequence ID" value="KAK8230689.1"/>
    <property type="molecule type" value="Genomic_DNA"/>
</dbReference>
<dbReference type="InterPro" id="IPR036642">
    <property type="entry name" value="Cyt_bc1_su8_sf"/>
</dbReference>
<keyword evidence="10" id="KW-0472">Membrane</keyword>
<evidence type="ECO:0000256" key="3">
    <source>
        <dbReference type="ARBA" id="ARBA00022448"/>
    </source>
</evidence>
<keyword evidence="13" id="KW-1185">Reference proteome</keyword>
<organism evidence="12 13">
    <name type="scientific">Phyllosticta capitalensis</name>
    <dbReference type="NCBI Taxonomy" id="121624"/>
    <lineage>
        <taxon>Eukaryota</taxon>
        <taxon>Fungi</taxon>
        <taxon>Dikarya</taxon>
        <taxon>Ascomycota</taxon>
        <taxon>Pezizomycotina</taxon>
        <taxon>Dothideomycetes</taxon>
        <taxon>Dothideomycetes incertae sedis</taxon>
        <taxon>Botryosphaeriales</taxon>
        <taxon>Phyllostictaceae</taxon>
        <taxon>Phyllosticta</taxon>
    </lineage>
</organism>
<reference evidence="12 13" key="1">
    <citation type="submission" date="2024-04" db="EMBL/GenBank/DDBJ databases">
        <title>Phyllosticta paracitricarpa is synonymous to the EU quarantine fungus P. citricarpa based on phylogenomic analyses.</title>
        <authorList>
            <consortium name="Lawrence Berkeley National Laboratory"/>
            <person name="Van Ingen-Buijs V.A."/>
            <person name="Van Westerhoven A.C."/>
            <person name="Haridas S."/>
            <person name="Skiadas P."/>
            <person name="Martin F."/>
            <person name="Groenewald J.Z."/>
            <person name="Crous P.W."/>
            <person name="Seidl M.F."/>
        </authorList>
    </citation>
    <scope>NUCLEOTIDE SEQUENCE [LARGE SCALE GENOMIC DNA]</scope>
    <source>
        <strain evidence="12 13">CBS 123374</strain>
    </source>
</reference>
<protein>
    <recommendedName>
        <fullName evidence="11">Cytochrome b-c1 complex subunit 8</fullName>
    </recommendedName>
    <alternativeName>
        <fullName evidence="11">Complex III subunit 8</fullName>
    </alternativeName>
</protein>
<dbReference type="SUPFAM" id="SSF81508">
    <property type="entry name" value="Ubiquinone-binding protein QP-C of cytochrome bc1 complex (Ubiquinol-cytochrome c reductase)"/>
    <property type="match status" value="1"/>
</dbReference>
<comment type="function">
    <text evidence="11">Component of the ubiquinol-cytochrome c oxidoreductase, a multisubunit transmembrane complex that is part of the mitochondrial electron transport chain which drives oxidative phosphorylation. The complex plays an important role in the uptake of multiple carbon sources present in different host niches.</text>
</comment>
<gene>
    <name evidence="12" type="ORF">HDK90DRAFT_512814</name>
</gene>
<dbReference type="Gene3D" id="1.20.5.210">
    <property type="entry name" value="Cytochrome b-c1 complex subunit 8"/>
    <property type="match status" value="1"/>
</dbReference>
<dbReference type="PANTHER" id="PTHR12119:SF2">
    <property type="entry name" value="CYTOCHROME B-C1 COMPLEX SUBUNIT 8"/>
    <property type="match status" value="1"/>
</dbReference>
<evidence type="ECO:0000256" key="8">
    <source>
        <dbReference type="ARBA" id="ARBA00022989"/>
    </source>
</evidence>
<comment type="subunit">
    <text evidence="11">Component of the ubiquinol-cytochrome c oxidoreductase (cytochrome b-c1 complex, complex III, CIII), a multisubunit enzyme composed of 3 respiratory subunits cytochrome b, cytochrome c1 and Rieske protein, 2 core protein subunits, and additional low-molecular weight protein subunits. The complex exists as an obligatory dimer and forms supercomplexes (SCs) in the inner mitochondrial membrane with cytochrome c oxidase (complex IV, CIV).</text>
</comment>
<evidence type="ECO:0000256" key="11">
    <source>
        <dbReference type="RuleBase" id="RU368118"/>
    </source>
</evidence>
<keyword evidence="5" id="KW-0812">Transmembrane</keyword>
<keyword evidence="4 11" id="KW-0679">Respiratory chain</keyword>
<dbReference type="PANTHER" id="PTHR12119">
    <property type="entry name" value="UBIQUINOL-CYTOCHROME C REDUCTASE COMPLEX UBIQUINONE-BINDING PROTEIN QP-C"/>
    <property type="match status" value="1"/>
</dbReference>
<proteinExistence type="inferred from homology"/>
<evidence type="ECO:0000256" key="9">
    <source>
        <dbReference type="ARBA" id="ARBA00023128"/>
    </source>
</evidence>
<evidence type="ECO:0000256" key="1">
    <source>
        <dbReference type="ARBA" id="ARBA00004434"/>
    </source>
</evidence>
<evidence type="ECO:0000256" key="10">
    <source>
        <dbReference type="ARBA" id="ARBA00023136"/>
    </source>
</evidence>
<keyword evidence="6 11" id="KW-0999">Mitochondrion inner membrane</keyword>
<comment type="subcellular location">
    <subcellularLocation>
        <location evidence="1 11">Mitochondrion inner membrane</location>
        <topology evidence="1 11">Single-pass membrane protein</topology>
    </subcellularLocation>
</comment>
<keyword evidence="8" id="KW-1133">Transmembrane helix</keyword>
<name>A0ABR1YIX1_9PEZI</name>
<evidence type="ECO:0000256" key="2">
    <source>
        <dbReference type="ARBA" id="ARBA00007668"/>
    </source>
</evidence>
<sequence>MGGNDGAQIVERSRTGDYTIYNLHKPAWGAAPVLNPQRGIVAYGLASNRQRAFGGALHRAFFNTWRRSKAQVLYWVPPFVLGYLVLDWSIERNKYLNSKEGREKEGGA</sequence>
<evidence type="ECO:0000313" key="13">
    <source>
        <dbReference type="Proteomes" id="UP001492380"/>
    </source>
</evidence>
<keyword evidence="7 11" id="KW-0249">Electron transport</keyword>